<dbReference type="EMBL" id="SSXH01001098">
    <property type="protein sequence ID" value="THJ25631.1"/>
    <property type="molecule type" value="Genomic_DNA"/>
</dbReference>
<organism evidence="1 2">
    <name type="scientific">Candidatus Frankia alpina</name>
    <dbReference type="NCBI Taxonomy" id="2699483"/>
    <lineage>
        <taxon>Bacteria</taxon>
        <taxon>Bacillati</taxon>
        <taxon>Actinomycetota</taxon>
        <taxon>Actinomycetes</taxon>
        <taxon>Frankiales</taxon>
        <taxon>Frankiaceae</taxon>
        <taxon>Frankia</taxon>
    </lineage>
</organism>
<evidence type="ECO:0000313" key="2">
    <source>
        <dbReference type="Proteomes" id="UP000305282"/>
    </source>
</evidence>
<dbReference type="RefSeq" id="WP_328591914.1">
    <property type="nucleotide sequence ID" value="NZ_SSXH01001098.1"/>
</dbReference>
<dbReference type="Proteomes" id="UP000305282">
    <property type="component" value="Unassembled WGS sequence"/>
</dbReference>
<feature type="non-terminal residue" evidence="1">
    <location>
        <position position="269"/>
    </location>
</feature>
<comment type="caution">
    <text evidence="1">The sequence shown here is derived from an EMBL/GenBank/DDBJ whole genome shotgun (WGS) entry which is preliminary data.</text>
</comment>
<sequence length="269" mass="29274">MLADVLPDCADHLADGTFAALWAQVQRVGGCSHPIRLAGFVDQVDRATGEIRRHVDSAGLPDGTILVPCGNRRASVCPSCSYLYAGDAWQIVHAGVAGGQDVPDTVARHPGLFVTVTAPSFWAVHSRRANHGPAQRCNDRHGRCPHGRPRGCRLVHPDHDPHLGAPLCVDCHDTAALVVWNRHAPRLWKRTIDLTYRQIAAHIGLPVLGYDRADGTHRIGLRDLIRISYIKVAEAQARGAIHFHGVLRLDAATEPGTWQPPPVWATADL</sequence>
<reference evidence="1 2" key="1">
    <citation type="submission" date="2019-04" db="EMBL/GenBank/DDBJ databases">
        <title>Draft genome sequences for three unisolated Alnus-infective Frankia Sp+ strains, AgTrS, AiOr and AvVan, the first sequenced Frankia strains able to sporulate in-planta.</title>
        <authorList>
            <person name="Bethencourt L."/>
            <person name="Vautrin F."/>
            <person name="Taib N."/>
            <person name="Dubost A."/>
            <person name="Castro-Garcia L."/>
            <person name="Imbaud O."/>
            <person name="Abrouk D."/>
            <person name="Fournier P."/>
            <person name="Briolay J."/>
            <person name="Nguyen A."/>
            <person name="Normand P."/>
            <person name="Fernandez M.P."/>
            <person name="Brochier-Armanet C."/>
            <person name="Herrera-Belaroussi A."/>
        </authorList>
    </citation>
    <scope>NUCLEOTIDE SEQUENCE [LARGE SCALE GENOMIC DNA]</scope>
    <source>
        <strain evidence="1 2">AvVan</strain>
    </source>
</reference>
<keyword evidence="2" id="KW-1185">Reference proteome</keyword>
<dbReference type="Pfam" id="PF20199">
    <property type="entry name" value="RepSA"/>
    <property type="match status" value="1"/>
</dbReference>
<dbReference type="InterPro" id="IPR046828">
    <property type="entry name" value="RepSA"/>
</dbReference>
<gene>
    <name evidence="1" type="ORF">E7Y31_23360</name>
</gene>
<name>A0A4S5B6K1_9ACTN</name>
<proteinExistence type="predicted"/>
<evidence type="ECO:0000313" key="1">
    <source>
        <dbReference type="EMBL" id="THJ25631.1"/>
    </source>
</evidence>
<protein>
    <submittedName>
        <fullName evidence="1">Plasmid replication initiator protein</fullName>
    </submittedName>
</protein>
<accession>A0A4S5B6K1</accession>
<dbReference type="AlphaFoldDB" id="A0A4S5B6K1"/>